<protein>
    <submittedName>
        <fullName evidence="1">Uncharacterized protein</fullName>
    </submittedName>
</protein>
<proteinExistence type="predicted"/>
<evidence type="ECO:0000313" key="1">
    <source>
        <dbReference type="EMBL" id="MCM0158227.1"/>
    </source>
</evidence>
<dbReference type="RefSeq" id="WP_250672595.1">
    <property type="nucleotide sequence ID" value="NZ_JAKMAI010000002.1"/>
</dbReference>
<comment type="caution">
    <text evidence="1">The sequence shown here is derived from an EMBL/GenBank/DDBJ whole genome shotgun (WGS) entry which is preliminary data.</text>
</comment>
<name>A0ABT0TW60_9GAMM</name>
<organism evidence="1 2">
    <name type="scientific">endosymbiont of Metamasius hemipterus</name>
    <dbReference type="NCBI Taxonomy" id="204627"/>
    <lineage>
        <taxon>Bacteria</taxon>
        <taxon>Pseudomonadati</taxon>
        <taxon>Pseudomonadota</taxon>
        <taxon>Gammaproteobacteria</taxon>
        <taxon>Candidatus Nardonella</taxon>
    </lineage>
</organism>
<sequence>MILLKIIIKDNNYLFEDLNYNTEFEKINGSYLINKEGRRKLKINNIKENLYNKIIKFKS</sequence>
<evidence type="ECO:0000313" key="2">
    <source>
        <dbReference type="Proteomes" id="UP001203831"/>
    </source>
</evidence>
<gene>
    <name evidence="1" type="ORF">L7J86_00140</name>
</gene>
<keyword evidence="2" id="KW-1185">Reference proteome</keyword>
<accession>A0ABT0TW60</accession>
<dbReference type="Proteomes" id="UP001203831">
    <property type="component" value="Unassembled WGS sequence"/>
</dbReference>
<dbReference type="EMBL" id="JAKMAI010000002">
    <property type="protein sequence ID" value="MCM0158227.1"/>
    <property type="molecule type" value="Genomic_DNA"/>
</dbReference>
<reference evidence="1" key="1">
    <citation type="submission" date="2022-01" db="EMBL/GenBank/DDBJ databases">
        <title>Genome assemble of Metamasius hemipterus Nardonella endosymbiont.</title>
        <authorList>
            <person name="Palmieri L."/>
            <person name="Pavarini R."/>
            <person name="Sharma P."/>
        </authorList>
    </citation>
    <scope>NUCLEOTIDE SEQUENCE [LARGE SCALE GENOMIC DNA]</scope>
    <source>
        <strain evidence="1">NARMHE1</strain>
    </source>
</reference>